<organism evidence="2 3">
    <name type="scientific">Brassica cretica</name>
    <name type="common">Mustard</name>
    <dbReference type="NCBI Taxonomy" id="69181"/>
    <lineage>
        <taxon>Eukaryota</taxon>
        <taxon>Viridiplantae</taxon>
        <taxon>Streptophyta</taxon>
        <taxon>Embryophyta</taxon>
        <taxon>Tracheophyta</taxon>
        <taxon>Spermatophyta</taxon>
        <taxon>Magnoliopsida</taxon>
        <taxon>eudicotyledons</taxon>
        <taxon>Gunneridae</taxon>
        <taxon>Pentapetalae</taxon>
        <taxon>rosids</taxon>
        <taxon>malvids</taxon>
        <taxon>Brassicales</taxon>
        <taxon>Brassicaceae</taxon>
        <taxon>Brassiceae</taxon>
        <taxon>Brassica</taxon>
    </lineage>
</organism>
<accession>A0A8S9PYY2</accession>
<proteinExistence type="predicted"/>
<dbReference type="AlphaFoldDB" id="A0A8S9PYY2"/>
<dbReference type="Proteomes" id="UP000712600">
    <property type="component" value="Unassembled WGS sequence"/>
</dbReference>
<evidence type="ECO:0000313" key="3">
    <source>
        <dbReference type="Proteomes" id="UP000712600"/>
    </source>
</evidence>
<gene>
    <name evidence="2" type="ORF">F2Q69_00050361</name>
</gene>
<sequence length="90" mass="10416">MYTVNLSKKQPETSTVSESAPPAIKVVREDQVMKPMPSSLMLKTQPYGFYPRSPTDQSLAHYLESPYRELIPDNSAHTYQLNFRCLFECW</sequence>
<evidence type="ECO:0000256" key="1">
    <source>
        <dbReference type="SAM" id="MobiDB-lite"/>
    </source>
</evidence>
<evidence type="ECO:0000313" key="2">
    <source>
        <dbReference type="EMBL" id="KAF3526019.1"/>
    </source>
</evidence>
<reference evidence="2" key="1">
    <citation type="submission" date="2019-12" db="EMBL/GenBank/DDBJ databases">
        <title>Genome sequencing and annotation of Brassica cretica.</title>
        <authorList>
            <person name="Studholme D.J."/>
            <person name="Sarris P."/>
        </authorList>
    </citation>
    <scope>NUCLEOTIDE SEQUENCE</scope>
    <source>
        <strain evidence="2">PFS-109/04</strain>
        <tissue evidence="2">Leaf</tissue>
    </source>
</reference>
<feature type="region of interest" description="Disordered" evidence="1">
    <location>
        <begin position="1"/>
        <end position="21"/>
    </location>
</feature>
<feature type="compositionally biased region" description="Polar residues" evidence="1">
    <location>
        <begin position="1"/>
        <end position="18"/>
    </location>
</feature>
<name>A0A8S9PYY2_BRACR</name>
<protein>
    <submittedName>
        <fullName evidence="2">Uncharacterized protein</fullName>
    </submittedName>
</protein>
<comment type="caution">
    <text evidence="2">The sequence shown here is derived from an EMBL/GenBank/DDBJ whole genome shotgun (WGS) entry which is preliminary data.</text>
</comment>
<dbReference type="EMBL" id="QGKX02001347">
    <property type="protein sequence ID" value="KAF3526019.1"/>
    <property type="molecule type" value="Genomic_DNA"/>
</dbReference>